<evidence type="ECO:0000313" key="10">
    <source>
        <dbReference type="EMBL" id="TLS68953.1"/>
    </source>
</evidence>
<evidence type="ECO:0000256" key="1">
    <source>
        <dbReference type="ARBA" id="ARBA00003041"/>
    </source>
</evidence>
<keyword evidence="11" id="KW-1185">Reference proteome</keyword>
<feature type="region of interest" description="Disordered" evidence="8">
    <location>
        <begin position="1"/>
        <end position="42"/>
    </location>
</feature>
<comment type="caution">
    <text evidence="10">The sequence shown here is derived from an EMBL/GenBank/DDBJ whole genome shotgun (WGS) entry which is preliminary data.</text>
</comment>
<dbReference type="Pfam" id="PF02108">
    <property type="entry name" value="FliH"/>
    <property type="match status" value="1"/>
</dbReference>
<dbReference type="Proteomes" id="UP000306585">
    <property type="component" value="Unassembled WGS sequence"/>
</dbReference>
<dbReference type="PANTHER" id="PTHR34982">
    <property type="entry name" value="YOP PROTEINS TRANSLOCATION PROTEIN L"/>
    <property type="match status" value="1"/>
</dbReference>
<dbReference type="PANTHER" id="PTHR34982:SF1">
    <property type="entry name" value="FLAGELLAR ASSEMBLY PROTEIN FLIH"/>
    <property type="match status" value="1"/>
</dbReference>
<evidence type="ECO:0000256" key="8">
    <source>
        <dbReference type="SAM" id="MobiDB-lite"/>
    </source>
</evidence>
<keyword evidence="6" id="KW-0653">Protein transport</keyword>
<evidence type="ECO:0000256" key="6">
    <source>
        <dbReference type="ARBA" id="ARBA00022927"/>
    </source>
</evidence>
<dbReference type="InterPro" id="IPR018035">
    <property type="entry name" value="Flagellar_FliH/T3SS_HrpE"/>
</dbReference>
<evidence type="ECO:0000256" key="3">
    <source>
        <dbReference type="ARBA" id="ARBA00016507"/>
    </source>
</evidence>
<accession>A0A5R9GXU9</accession>
<dbReference type="EMBL" id="VBRY01000001">
    <property type="protein sequence ID" value="TLS68953.1"/>
    <property type="molecule type" value="Genomic_DNA"/>
</dbReference>
<dbReference type="RefSeq" id="WP_138237769.1">
    <property type="nucleotide sequence ID" value="NZ_VBRY01000001.1"/>
</dbReference>
<keyword evidence="10" id="KW-0969">Cilium</keyword>
<name>A0A5R9GXU9_9PROT</name>
<dbReference type="InterPro" id="IPR051472">
    <property type="entry name" value="T3SS_Stator/FliH"/>
</dbReference>
<dbReference type="AlphaFoldDB" id="A0A5R9GXU9"/>
<dbReference type="OrthoDB" id="5293141at2"/>
<comment type="similarity">
    <text evidence="2">Belongs to the FliH family.</text>
</comment>
<protein>
    <recommendedName>
        <fullName evidence="3">Flagellar assembly protein FliH</fullName>
    </recommendedName>
</protein>
<keyword evidence="4" id="KW-0813">Transport</keyword>
<proteinExistence type="inferred from homology"/>
<keyword evidence="5" id="KW-1005">Bacterial flagellum biogenesis</keyword>
<evidence type="ECO:0000256" key="4">
    <source>
        <dbReference type="ARBA" id="ARBA00022448"/>
    </source>
</evidence>
<keyword evidence="10" id="KW-0282">Flagellum</keyword>
<dbReference type="GO" id="GO:0044781">
    <property type="term" value="P:bacterial-type flagellum organization"/>
    <property type="evidence" value="ECO:0007669"/>
    <property type="project" value="UniProtKB-KW"/>
</dbReference>
<dbReference type="GO" id="GO:0015031">
    <property type="term" value="P:protein transport"/>
    <property type="evidence" value="ECO:0007669"/>
    <property type="project" value="UniProtKB-KW"/>
</dbReference>
<dbReference type="GO" id="GO:0005829">
    <property type="term" value="C:cytosol"/>
    <property type="evidence" value="ECO:0007669"/>
    <property type="project" value="TreeGrafter"/>
</dbReference>
<evidence type="ECO:0000256" key="2">
    <source>
        <dbReference type="ARBA" id="ARBA00006602"/>
    </source>
</evidence>
<evidence type="ECO:0000259" key="9">
    <source>
        <dbReference type="Pfam" id="PF02108"/>
    </source>
</evidence>
<keyword evidence="7" id="KW-1006">Bacterial flagellum protein export</keyword>
<organism evidence="10 11">
    <name type="scientific">Mariprofundus erugo</name>
    <dbReference type="NCBI Taxonomy" id="2528639"/>
    <lineage>
        <taxon>Bacteria</taxon>
        <taxon>Pseudomonadati</taxon>
        <taxon>Pseudomonadota</taxon>
        <taxon>Candidatius Mariprofundia</taxon>
        <taxon>Mariprofundales</taxon>
        <taxon>Mariprofundaceae</taxon>
        <taxon>Mariprofundus</taxon>
    </lineage>
</organism>
<gene>
    <name evidence="10" type="ORF">FEF65_00155</name>
</gene>
<feature type="compositionally biased region" description="Pro residues" evidence="8">
    <location>
        <begin position="17"/>
        <end position="31"/>
    </location>
</feature>
<reference evidence="10 11" key="1">
    <citation type="journal article" date="2019" name="Appl. Environ. Microbiol.">
        <title>Environmental Evidence and Genomic Insight of Iron-oxidizing Bacteria Preference Towards More Corrosion Resistant Stainless Steel at Higher Salinities.</title>
        <authorList>
            <person name="Garrison C.E."/>
            <person name="Price K.A."/>
            <person name="Field E.K."/>
        </authorList>
    </citation>
    <scope>NUCLEOTIDE SEQUENCE [LARGE SCALE GENOMIC DNA]</scope>
    <source>
        <strain evidence="10 11">P3</strain>
    </source>
</reference>
<evidence type="ECO:0000256" key="7">
    <source>
        <dbReference type="ARBA" id="ARBA00023225"/>
    </source>
</evidence>
<comment type="function">
    <text evidence="1">Needed for flagellar regrowth and assembly.</text>
</comment>
<sequence length="242" mass="25690">MNPLTFPPGNGESPTAPAKPFPFSPPGPTSPSPAAAAGASENRMQQLERMLHEMQGRAETVEKEAYDKAYLAGEKAGMALGKKRGEQILEALENSLKDVEYDIAAIRNVFAEAALEVAGHIAEHIVGQTITTDKARLLEITRKAAAQLPDTTDLRIAVAPDDYTLFKRMLDDDGATMVLSAEPSVNPGTCRLISANQDMLIDPVAAVSSCLAQLQPALLESVMIPVPINTAAPADTVDEATD</sequence>
<feature type="domain" description="Flagellar assembly protein FliH/Type III secretion system HrpE" evidence="9">
    <location>
        <begin position="87"/>
        <end position="197"/>
    </location>
</feature>
<evidence type="ECO:0000313" key="11">
    <source>
        <dbReference type="Proteomes" id="UP000306585"/>
    </source>
</evidence>
<keyword evidence="10" id="KW-0966">Cell projection</keyword>
<evidence type="ECO:0000256" key="5">
    <source>
        <dbReference type="ARBA" id="ARBA00022795"/>
    </source>
</evidence>